<dbReference type="Proteomes" id="UP000015106">
    <property type="component" value="Chromosome 5"/>
</dbReference>
<dbReference type="Gramene" id="TuG1812G0500004084.01.T01">
    <property type="protein sequence ID" value="TuG1812G0500004084.01.T01.cds382230"/>
    <property type="gene ID" value="TuG1812G0500004084.01"/>
</dbReference>
<proteinExistence type="predicted"/>
<name>A0A8R7UK26_TRIUA</name>
<reference evidence="2" key="1">
    <citation type="journal article" date="2013" name="Nature">
        <title>Draft genome of the wheat A-genome progenitor Triticum urartu.</title>
        <authorList>
            <person name="Ling H.Q."/>
            <person name="Zhao S."/>
            <person name="Liu D."/>
            <person name="Wang J."/>
            <person name="Sun H."/>
            <person name="Zhang C."/>
            <person name="Fan H."/>
            <person name="Li D."/>
            <person name="Dong L."/>
            <person name="Tao Y."/>
            <person name="Gao C."/>
            <person name="Wu H."/>
            <person name="Li Y."/>
            <person name="Cui Y."/>
            <person name="Guo X."/>
            <person name="Zheng S."/>
            <person name="Wang B."/>
            <person name="Yu K."/>
            <person name="Liang Q."/>
            <person name="Yang W."/>
            <person name="Lou X."/>
            <person name="Chen J."/>
            <person name="Feng M."/>
            <person name="Jian J."/>
            <person name="Zhang X."/>
            <person name="Luo G."/>
            <person name="Jiang Y."/>
            <person name="Liu J."/>
            <person name="Wang Z."/>
            <person name="Sha Y."/>
            <person name="Zhang B."/>
            <person name="Wu H."/>
            <person name="Tang D."/>
            <person name="Shen Q."/>
            <person name="Xue P."/>
            <person name="Zou S."/>
            <person name="Wang X."/>
            <person name="Liu X."/>
            <person name="Wang F."/>
            <person name="Yang Y."/>
            <person name="An X."/>
            <person name="Dong Z."/>
            <person name="Zhang K."/>
            <person name="Zhang X."/>
            <person name="Luo M.C."/>
            <person name="Dvorak J."/>
            <person name="Tong Y."/>
            <person name="Wang J."/>
            <person name="Yang H."/>
            <person name="Li Z."/>
            <person name="Wang D."/>
            <person name="Zhang A."/>
            <person name="Wang J."/>
        </authorList>
    </citation>
    <scope>NUCLEOTIDE SEQUENCE</scope>
    <source>
        <strain evidence="2">cv. G1812</strain>
    </source>
</reference>
<protein>
    <submittedName>
        <fullName evidence="1">Uncharacterized protein</fullName>
    </submittedName>
</protein>
<keyword evidence="2" id="KW-1185">Reference proteome</keyword>
<reference evidence="1" key="3">
    <citation type="submission" date="2022-06" db="UniProtKB">
        <authorList>
            <consortium name="EnsemblPlants"/>
        </authorList>
    </citation>
    <scope>IDENTIFICATION</scope>
</reference>
<dbReference type="EnsemblPlants" id="TuG1812G0500004084.01.T01">
    <property type="protein sequence ID" value="TuG1812G0500004084.01.T01.cds382230"/>
    <property type="gene ID" value="TuG1812G0500004084.01"/>
</dbReference>
<sequence length="92" mass="10693">MSTDVRRCPLCYPTDEVIQGAGGFVRLKHQHKKNQFWFSVVISPSSREHQPSKKCVLVPFFIQSVVRNERYNMSFLYKSMPFSSLIVYVFGS</sequence>
<evidence type="ECO:0000313" key="2">
    <source>
        <dbReference type="Proteomes" id="UP000015106"/>
    </source>
</evidence>
<dbReference type="AlphaFoldDB" id="A0A8R7UK26"/>
<organism evidence="1 2">
    <name type="scientific">Triticum urartu</name>
    <name type="common">Red wild einkorn</name>
    <name type="synonym">Crithodium urartu</name>
    <dbReference type="NCBI Taxonomy" id="4572"/>
    <lineage>
        <taxon>Eukaryota</taxon>
        <taxon>Viridiplantae</taxon>
        <taxon>Streptophyta</taxon>
        <taxon>Embryophyta</taxon>
        <taxon>Tracheophyta</taxon>
        <taxon>Spermatophyta</taxon>
        <taxon>Magnoliopsida</taxon>
        <taxon>Liliopsida</taxon>
        <taxon>Poales</taxon>
        <taxon>Poaceae</taxon>
        <taxon>BOP clade</taxon>
        <taxon>Pooideae</taxon>
        <taxon>Triticodae</taxon>
        <taxon>Triticeae</taxon>
        <taxon>Triticinae</taxon>
        <taxon>Triticum</taxon>
    </lineage>
</organism>
<reference evidence="1" key="2">
    <citation type="submission" date="2018-03" db="EMBL/GenBank/DDBJ databases">
        <title>The Triticum urartu genome reveals the dynamic nature of wheat genome evolution.</title>
        <authorList>
            <person name="Ling H."/>
            <person name="Ma B."/>
            <person name="Shi X."/>
            <person name="Liu H."/>
            <person name="Dong L."/>
            <person name="Sun H."/>
            <person name="Cao Y."/>
            <person name="Gao Q."/>
            <person name="Zheng S."/>
            <person name="Li Y."/>
            <person name="Yu Y."/>
            <person name="Du H."/>
            <person name="Qi M."/>
            <person name="Li Y."/>
            <person name="Yu H."/>
            <person name="Cui Y."/>
            <person name="Wang N."/>
            <person name="Chen C."/>
            <person name="Wu H."/>
            <person name="Zhao Y."/>
            <person name="Zhang J."/>
            <person name="Li Y."/>
            <person name="Zhou W."/>
            <person name="Zhang B."/>
            <person name="Hu W."/>
            <person name="Eijk M."/>
            <person name="Tang J."/>
            <person name="Witsenboer H."/>
            <person name="Zhao S."/>
            <person name="Li Z."/>
            <person name="Zhang A."/>
            <person name="Wang D."/>
            <person name="Liang C."/>
        </authorList>
    </citation>
    <scope>NUCLEOTIDE SEQUENCE [LARGE SCALE GENOMIC DNA]</scope>
    <source>
        <strain evidence="1">cv. G1812</strain>
    </source>
</reference>
<accession>A0A8R7UK26</accession>
<evidence type="ECO:0000313" key="1">
    <source>
        <dbReference type="EnsemblPlants" id="TuG1812G0500004084.01.T01.cds382230"/>
    </source>
</evidence>